<evidence type="ECO:0008006" key="5">
    <source>
        <dbReference type="Google" id="ProtNLM"/>
    </source>
</evidence>
<feature type="coiled-coil region" evidence="1">
    <location>
        <begin position="3114"/>
        <end position="3183"/>
    </location>
</feature>
<evidence type="ECO:0000313" key="3">
    <source>
        <dbReference type="EMBL" id="KAG6750864.1"/>
    </source>
</evidence>
<sequence>MSRESPSQKASHVLDTDLRSHWSTATNTKEWILLELDEPCLLSHIRIYNKSVLEWEIAVGLRYKPEAFVKVRPRCEAPRRDMIYPMNYTPCRYVRISCLRGNPIAIFFIQLIGVSVAGLEPEFLPVVNHLLPNIISHKQDAHDMHLQLLQDITNRLLVFLPQLEADLTSFLDAPEQNLRFLAMLAGPLYPILHIVNERKGGMRVKGNYVDFSGFVLALWKEWMLVLWGDEPRSVLILFDLLETARCSGNISDLDVLKSNQPSSSLTVSSNFEVASDILVSLSSVMFCFGLMCIPRRSRSASSFVSSTSSSMVFRPDVIFWLLRKTYKESDLGTVCRMVSRILHKLIEPVAVQETSTTASDIASVMDETSKSELSNPVPLLDYSSLFGEEFQIPDDHWDSSILSVLDIGAVEEGILHVLYACASQPLLCRKLAENTSEFWSALPLVQALLPALRPSVSSLGDHFDDNFSPWKQPFVQQALSQIVATSSSTLYHPLLHACAGYLSSFSPSHVRHSQFSFPILIACNLSFLYNAKAACILIDLCSSVLAPWMAQVIAKVDLAVELLEDLLGTIQGARHSLARARAALKYIVLALSGHMDDILGKYKEVKHKILFLLEMLEPFLDPAIYALKSTIAFGDVSFTFLEKQEQTCVTALNVIRTAVQKPAVLPSLESEWRRGSVAPSVLLSILEPHMQLPPEIDLCKSSVSKSLEHEASTASSHASLVRQGGDSSKSNNQDEVDVSDAGVKMDIFEDVSLLFAPQELQTIVLTNVSSSPNKHILDSNHKDANSELNHVIEKKIVDELQNGLVLDCGFIAEYCNLQADYFQLINYRDCELRASEYQRLALDLHSENEITIEGHDAAIDALLLAAECYVNPFFMMSFRSSPKVIPVNIGDNKKGKNYEISELRNACKKNSCDLETIALLEKKRDKIVLQLLLEAAELDRKFQRTSDYYPDGIVQQVIKLSPLDVQSTDAITLVRQNQALLCSFLIQRLKKDQHSMHEILMHCLVFLLHSATQLHCAPEEVIDFILESAEHLNGMLTSLYYQLKEGNLRLDPEKIHGVQRRWMLLQRLVIASSGGEGSDFVVNINSGFRCGNLISPSAWMHRIPTFSCSASPLVRFLGWMAISRNAKQYIEERLFLASDLSQLTHLLSIFADELAVIDNVIDQKYEDDKIEQSGIKQDMLIHQRSKAADQHGDQCFHVIYPDLSKFFPNLRKHFESFGENILEAVGLQLRSLSSSVVPDILCWFSDLCSWPFFQKNQITSQNSYVHLKGYVGKNAKTIILYILEAIIIEHMEAMVPEIPRVVQVLVSLCRASYCCVSFLESIMHLLKPIISYSLCKVSAEEKKLVDDSCLNFESLCFEELFLDIRQKNESQDLTAGKDYSRALTIFILASVFGDLSFQRRREILQSLILWADFTSFEPTSSFHDYLCAFQTILVSCKILLVKTLRVFGVCKLQMPHVSDTSTGTLSDSRTELSLWFLSDVFHSSCPPKISEELESNIFDDIASKQKDCDLSVEEIEDFSNDLENLIAKLNPTIELCWNLHHRLAKKLTITSAQCLMYSRCLSSIVLQVQNTQENGSENSFAFKPVDGFPVHWRTGLEALAEVIMKLQESHCWEVASLMLDCLLGVPCCFPLDNVINTICLVIQSFSCCAPKISWRLQSDKWLSMLFARGFHNLHESDGHLADLFVTLLGHPEPEQRFVVLQHLGRLVGQDMHGEPVIQSNTISYKLLSPDLVLSVPESFLSLVVSNTWDQVVLLASSDSLLPLKTRALALLGARHSLARARAALKYVVLALSGHMDDILGKYKEVKHKILFLLEMLEPFLDPAIYALKSTIAFGDVSFTFLEKQEQTCVTALNVIRTAVQKPAVLPSLESEWRRGSVAPSVLLSILEPHMQLPPEIDLCKSSVSKSLEHEASTASSHASLVRQGGDSSKSNNQDEVDVSDTGVKMDIFEDVSLLFAPQELQTIVLTNVSSSPNKHILDSNHKDANSELNHVIEKNFVDQLQNGLVLDCGFIAEYCNLQADYFQLINYRDCELRASEYQRLALDLHSENEITIEGHDAAIDALLLAAECYVNPFFMMSFRSSPKVIPVNIADNKKGKNYEISELRNACKKNSCDLETIALLEKKRDKIVLQLLLEAAELDRKFQRTSDYYPEGIVQQVIKLSPLDVQSTDAITLVRQNQALLCSFLIQRLKKDQHSMHEILMHCLVFLLHSATQLHCAPEEVIDFILESAEHLNGMLTSLYYQLKEGNLRLDPEKIHGVQRRWMLLQRLVIASSGGEGSDFVVNINSGFRCGNLISPSAWMHRIPTFSCSASPLVRFLGWMAISRNAKQYIEERLFLASDLSQLTHLLSIFADELAVIDNVIDQKYEDDKIEQSGIKQDMLIHQRPKAADQHGDQSFHVIYPDLSKFFPNLRKHFESFGENILEAVGLQLRSLSSSVVPDILCWFSDLCSWPFFQKNQITSQNSYVHLKGYVGKNAKTIILYILEAIIIEHMEAMVPEIPRVVQVLVSLCRASYCCVSFLDSIMHLLKPIISYSLCKVSAEEKKLVDDSCLNFESLCFEELFLDIRQKNESQDLTAGKDYSRALTIFILASVFGDLSFQRRREILQSLILWVDFTSFEPTSSFHDYLCAFQTILESCKILLVKTLRVFGVCKLQMPHVSDTSTGTLTDSRTELSLWFLSDVFHSSCPPKISEELESNIFDDIASKQKDCDLSVEEIEDFSNDIENLIAKLNPTIERCWNLHHRLAKKLTITSAQCLMYSRCLSSIVLQVQNTQENGSENSFAFKPVDWFPVHWRTGLEALAEVIMKLQESHCWEVASLMLDCLLGVPCCFPLDNVINTICLVIQCFSCCAPKISWRLQSDKWLSMLFARGFHNLHESDGHLADLFVTLLGHPEPEQRFVVLQHLGRLVGQDMHGEPVLQSNTISYKLLSPDLVLSVPESFLSLVVSNTWDQVVLLASSDSLLPLKTRALALLVAYMPYAGRQQLQSLLAAADSVLHVLGKVTYPTCEGPLLQLSLALFAGACLYSPAEDISLISEDIWRNIETIGLSRSEGKLGGLEKNACEVLCRLRNEGDEAKEVLKEVLSRNPSKQVDPDFGNTRESILQVLANLTSVQSCFDMFSKKIDQEAMELEEAEIELQILQKEHAVQESSKDSKEERNIPWITASVKEDNRLQEIKDRIRSLEKSKLQEDIVARRQKKLLVRRARQKYLEEAAIREEELLRELDRFTYVHKLDQFNGEDIERELSLTASTQCVFREKAAEAEKEIERQRLLELECAKTRELRHNLDMEKERQTQARPFPSMVSIVIFNAFPVRVCMGRGRGMRELQRELEQAESGLRSSRRDFPSSTHGSNGLEEKGRLRKKRTWIKIIVLVELPGPLLPYSFCKNQEAPLELMELGLHTMVWCKSEQTGSGNEIYPELLQLEQPQKASRQSTNMKLSIGLCPKGFGYFDKSEAGITPSLGQTPMAYFCRPRDRYRERENGRSSNEGSARTNAGNLQPDTATSSSMATPAIVLSGTRPFSGQPPTILQSRDRQDDCGSSYEENFEGSKDSGDTGSVGDPDSMTAFDGQSVGFGSAQRHGSRGSKSRQVMERREGRERDGRREGKWERKHS</sequence>
<accession>A0A8X8CF78</accession>
<dbReference type="PANTHER" id="PTHR35833">
    <property type="entry name" value="GALACTOSE-BINDING DOMAIN-LIKE, ARMADILLO-TYPE FOLD PROTEIN-RELATED"/>
    <property type="match status" value="1"/>
</dbReference>
<dbReference type="EMBL" id="JAAWWB010000026">
    <property type="protein sequence ID" value="KAG6750864.1"/>
    <property type="molecule type" value="Genomic_DNA"/>
</dbReference>
<organism evidence="3 4">
    <name type="scientific">Populus tomentosa</name>
    <name type="common">Chinese white poplar</name>
    <dbReference type="NCBI Taxonomy" id="118781"/>
    <lineage>
        <taxon>Eukaryota</taxon>
        <taxon>Viridiplantae</taxon>
        <taxon>Streptophyta</taxon>
        <taxon>Embryophyta</taxon>
        <taxon>Tracheophyta</taxon>
        <taxon>Spermatophyta</taxon>
        <taxon>Magnoliopsida</taxon>
        <taxon>eudicotyledons</taxon>
        <taxon>Gunneridae</taxon>
        <taxon>Pentapetalae</taxon>
        <taxon>rosids</taxon>
        <taxon>fabids</taxon>
        <taxon>Malpighiales</taxon>
        <taxon>Salicaceae</taxon>
        <taxon>Saliceae</taxon>
        <taxon>Populus</taxon>
    </lineage>
</organism>
<protein>
    <recommendedName>
        <fullName evidence="5">ARM repeat superfamily protein</fullName>
    </recommendedName>
</protein>
<keyword evidence="4" id="KW-1185">Reference proteome</keyword>
<evidence type="ECO:0000313" key="4">
    <source>
        <dbReference type="Proteomes" id="UP000886885"/>
    </source>
</evidence>
<feature type="region of interest" description="Disordered" evidence="2">
    <location>
        <begin position="3326"/>
        <end position="3354"/>
    </location>
</feature>
<feature type="compositionally biased region" description="Polar residues" evidence="2">
    <location>
        <begin position="3480"/>
        <end position="3505"/>
    </location>
</feature>
<feature type="region of interest" description="Disordered" evidence="2">
    <location>
        <begin position="712"/>
        <end position="736"/>
    </location>
</feature>
<dbReference type="OrthoDB" id="1739806at2759"/>
<gene>
    <name evidence="3" type="ORF">POTOM_045379</name>
</gene>
<feature type="region of interest" description="Disordered" evidence="2">
    <location>
        <begin position="1912"/>
        <end position="1936"/>
    </location>
</feature>
<comment type="caution">
    <text evidence="3">The sequence shown here is derived from an EMBL/GenBank/DDBJ whole genome shotgun (WGS) entry which is preliminary data.</text>
</comment>
<evidence type="ECO:0000256" key="2">
    <source>
        <dbReference type="SAM" id="MobiDB-lite"/>
    </source>
</evidence>
<dbReference type="Proteomes" id="UP000886885">
    <property type="component" value="Chromosome 13D"/>
</dbReference>
<dbReference type="PANTHER" id="PTHR35833:SF1">
    <property type="entry name" value="GALACTOSE-BINDING DOMAIN-CONTAINING PROTEIN"/>
    <property type="match status" value="1"/>
</dbReference>
<proteinExistence type="predicted"/>
<feature type="compositionally biased region" description="Basic and acidic residues" evidence="2">
    <location>
        <begin position="3585"/>
        <end position="3608"/>
    </location>
</feature>
<feature type="region of interest" description="Disordered" evidence="2">
    <location>
        <begin position="3474"/>
        <end position="3608"/>
    </location>
</feature>
<evidence type="ECO:0000256" key="1">
    <source>
        <dbReference type="SAM" id="Coils"/>
    </source>
</evidence>
<name>A0A8X8CF78_POPTO</name>
<feature type="compositionally biased region" description="Polar residues" evidence="2">
    <location>
        <begin position="3515"/>
        <end position="3526"/>
    </location>
</feature>
<reference evidence="3" key="1">
    <citation type="journal article" date="2020" name="bioRxiv">
        <title>Hybrid origin of Populus tomentosa Carr. identified through genome sequencing and phylogenomic analysis.</title>
        <authorList>
            <person name="An X."/>
            <person name="Gao K."/>
            <person name="Chen Z."/>
            <person name="Li J."/>
            <person name="Yang X."/>
            <person name="Yang X."/>
            <person name="Zhou J."/>
            <person name="Guo T."/>
            <person name="Zhao T."/>
            <person name="Huang S."/>
            <person name="Miao D."/>
            <person name="Khan W.U."/>
            <person name="Rao P."/>
            <person name="Ye M."/>
            <person name="Lei B."/>
            <person name="Liao W."/>
            <person name="Wang J."/>
            <person name="Ji L."/>
            <person name="Li Y."/>
            <person name="Guo B."/>
            <person name="Mustafa N.S."/>
            <person name="Li S."/>
            <person name="Yun Q."/>
            <person name="Keller S.R."/>
            <person name="Mao J."/>
            <person name="Zhang R."/>
            <person name="Strauss S.H."/>
        </authorList>
    </citation>
    <scope>NUCLEOTIDE SEQUENCE</scope>
    <source>
        <strain evidence="3">GM15</strain>
        <tissue evidence="3">Leaf</tissue>
    </source>
</reference>
<keyword evidence="1" id="KW-0175">Coiled coil</keyword>